<keyword evidence="3" id="KW-1185">Reference proteome</keyword>
<organism evidence="2 3">
    <name type="scientific">Trichonephila clavipes</name>
    <name type="common">Golden silk orbweaver</name>
    <name type="synonym">Nephila clavipes</name>
    <dbReference type="NCBI Taxonomy" id="2585209"/>
    <lineage>
        <taxon>Eukaryota</taxon>
        <taxon>Metazoa</taxon>
        <taxon>Ecdysozoa</taxon>
        <taxon>Arthropoda</taxon>
        <taxon>Chelicerata</taxon>
        <taxon>Arachnida</taxon>
        <taxon>Araneae</taxon>
        <taxon>Araneomorphae</taxon>
        <taxon>Entelegynae</taxon>
        <taxon>Araneoidea</taxon>
        <taxon>Nephilidae</taxon>
        <taxon>Trichonephila</taxon>
    </lineage>
</organism>
<sequence>MEINILMKENEILSKNKCHLCGKFYSEGCIKSRYQQYILLLCPTDLRPNVTRHRTNGGCASRSKPIRGQPYQPGAGRPYCDICGQTQATKKGLTYHMLRCHGVTVGKGKKKKESGDATEDPQCPRPLPQRKTNNRR</sequence>
<dbReference type="EMBL" id="BMAU01021238">
    <property type="protein sequence ID" value="GFY03465.1"/>
    <property type="molecule type" value="Genomic_DNA"/>
</dbReference>
<dbReference type="Proteomes" id="UP000887159">
    <property type="component" value="Unassembled WGS sequence"/>
</dbReference>
<name>A0A8X6S2M8_TRICX</name>
<accession>A0A8X6S2M8</accession>
<proteinExistence type="predicted"/>
<comment type="caution">
    <text evidence="2">The sequence shown here is derived from an EMBL/GenBank/DDBJ whole genome shotgun (WGS) entry which is preliminary data.</text>
</comment>
<gene>
    <name evidence="2" type="ORF">TNCV_3211031</name>
</gene>
<evidence type="ECO:0000313" key="2">
    <source>
        <dbReference type="EMBL" id="GFY03465.1"/>
    </source>
</evidence>
<feature type="region of interest" description="Disordered" evidence="1">
    <location>
        <begin position="54"/>
        <end position="73"/>
    </location>
</feature>
<evidence type="ECO:0008006" key="4">
    <source>
        <dbReference type="Google" id="ProtNLM"/>
    </source>
</evidence>
<dbReference type="AlphaFoldDB" id="A0A8X6S2M8"/>
<evidence type="ECO:0000256" key="1">
    <source>
        <dbReference type="SAM" id="MobiDB-lite"/>
    </source>
</evidence>
<protein>
    <recommendedName>
        <fullName evidence="4">C2H2-type domain-containing protein</fullName>
    </recommendedName>
</protein>
<feature type="region of interest" description="Disordered" evidence="1">
    <location>
        <begin position="105"/>
        <end position="136"/>
    </location>
</feature>
<reference evidence="2" key="1">
    <citation type="submission" date="2020-08" db="EMBL/GenBank/DDBJ databases">
        <title>Multicomponent nature underlies the extraordinary mechanical properties of spider dragline silk.</title>
        <authorList>
            <person name="Kono N."/>
            <person name="Nakamura H."/>
            <person name="Mori M."/>
            <person name="Yoshida Y."/>
            <person name="Ohtoshi R."/>
            <person name="Malay A.D."/>
            <person name="Moran D.A.P."/>
            <person name="Tomita M."/>
            <person name="Numata K."/>
            <person name="Arakawa K."/>
        </authorList>
    </citation>
    <scope>NUCLEOTIDE SEQUENCE</scope>
</reference>
<evidence type="ECO:0000313" key="3">
    <source>
        <dbReference type="Proteomes" id="UP000887159"/>
    </source>
</evidence>